<feature type="region of interest" description="Disordered" evidence="2">
    <location>
        <begin position="192"/>
        <end position="226"/>
    </location>
</feature>
<gene>
    <name evidence="3" type="ORF">CINCED_3A011136</name>
</gene>
<protein>
    <submittedName>
        <fullName evidence="3">Uncharacterized protein</fullName>
    </submittedName>
</protein>
<dbReference type="AlphaFoldDB" id="A0A5E4NG86"/>
<feature type="compositionally biased region" description="Polar residues" evidence="2">
    <location>
        <begin position="142"/>
        <end position="154"/>
    </location>
</feature>
<feature type="coiled-coil region" evidence="1">
    <location>
        <begin position="295"/>
        <end position="322"/>
    </location>
</feature>
<feature type="region of interest" description="Disordered" evidence="2">
    <location>
        <begin position="92"/>
        <end position="126"/>
    </location>
</feature>
<feature type="compositionally biased region" description="Polar residues" evidence="2">
    <location>
        <begin position="101"/>
        <end position="119"/>
    </location>
</feature>
<evidence type="ECO:0000256" key="1">
    <source>
        <dbReference type="SAM" id="Coils"/>
    </source>
</evidence>
<keyword evidence="4" id="KW-1185">Reference proteome</keyword>
<dbReference type="EMBL" id="CABPRJ010001986">
    <property type="protein sequence ID" value="VVC42730.1"/>
    <property type="molecule type" value="Genomic_DNA"/>
</dbReference>
<evidence type="ECO:0000313" key="4">
    <source>
        <dbReference type="Proteomes" id="UP000325440"/>
    </source>
</evidence>
<feature type="compositionally biased region" description="Polar residues" evidence="2">
    <location>
        <begin position="206"/>
        <end position="216"/>
    </location>
</feature>
<reference evidence="3 4" key="1">
    <citation type="submission" date="2019-08" db="EMBL/GenBank/DDBJ databases">
        <authorList>
            <person name="Alioto T."/>
            <person name="Alioto T."/>
            <person name="Gomez Garrido J."/>
        </authorList>
    </citation>
    <scope>NUCLEOTIDE SEQUENCE [LARGE SCALE GENOMIC DNA]</scope>
</reference>
<proteinExistence type="predicted"/>
<evidence type="ECO:0000256" key="2">
    <source>
        <dbReference type="SAM" id="MobiDB-lite"/>
    </source>
</evidence>
<feature type="compositionally biased region" description="Polar residues" evidence="2">
    <location>
        <begin position="270"/>
        <end position="279"/>
    </location>
</feature>
<dbReference type="Proteomes" id="UP000325440">
    <property type="component" value="Unassembled WGS sequence"/>
</dbReference>
<feature type="region of interest" description="Disordered" evidence="2">
    <location>
        <begin position="138"/>
        <end position="164"/>
    </location>
</feature>
<feature type="region of interest" description="Disordered" evidence="2">
    <location>
        <begin position="270"/>
        <end position="290"/>
    </location>
</feature>
<accession>A0A5E4NG86</accession>
<organism evidence="3 4">
    <name type="scientific">Cinara cedri</name>
    <dbReference type="NCBI Taxonomy" id="506608"/>
    <lineage>
        <taxon>Eukaryota</taxon>
        <taxon>Metazoa</taxon>
        <taxon>Ecdysozoa</taxon>
        <taxon>Arthropoda</taxon>
        <taxon>Hexapoda</taxon>
        <taxon>Insecta</taxon>
        <taxon>Pterygota</taxon>
        <taxon>Neoptera</taxon>
        <taxon>Paraneoptera</taxon>
        <taxon>Hemiptera</taxon>
        <taxon>Sternorrhyncha</taxon>
        <taxon>Aphidomorpha</taxon>
        <taxon>Aphidoidea</taxon>
        <taxon>Aphididae</taxon>
        <taxon>Lachninae</taxon>
        <taxon>Cinara</taxon>
    </lineage>
</organism>
<keyword evidence="1" id="KW-0175">Coiled coil</keyword>
<feature type="compositionally biased region" description="Basic and acidic residues" evidence="2">
    <location>
        <begin position="192"/>
        <end position="205"/>
    </location>
</feature>
<evidence type="ECO:0000313" key="3">
    <source>
        <dbReference type="EMBL" id="VVC42730.1"/>
    </source>
</evidence>
<dbReference type="OrthoDB" id="8195327at2759"/>
<feature type="compositionally biased region" description="Basic and acidic residues" evidence="2">
    <location>
        <begin position="217"/>
        <end position="226"/>
    </location>
</feature>
<name>A0A5E4NG86_9HEMI</name>
<feature type="compositionally biased region" description="Basic and acidic residues" evidence="2">
    <location>
        <begin position="280"/>
        <end position="290"/>
    </location>
</feature>
<sequence length="548" mass="61267">MTTGKDLEQKFKKVFRHSSNPFPENFSLEDKAHYLKEGNNMLAAQAAAQREANIESKVSNIAEANKEIARRKAALAEEARENMAILDKRLEESNKRAKAPSLSNNPAKNASVAQEQPGKNGTPAKEVAQKVDNAAVNANLPKKSQAQGNKALDQSQEDRTKQRKVLTKQANQVASNLYDASNVLDRVQEARTGKARLNPEEHKEQQAQAPGLSNNTDKSKIEGRKEASAKNLQQALKEIDILNKTIEVTEQNKKALEKMVYKELEVMDKQQSTDLSNNTDKSKIEGRKEASAKNLQQALSNIDILNKTIEVTEQNKKALEKMVYKELEVMDKQQAKAPDLLKNLGKTESQESPKEGKGLFSKVIQGAIQIVTRMFRNVLPEEINDYRAENKDHSVAAQIVHGDNTITYNTSFMHINKREFKLEPGKDFHYQSEGVDIRITYNTQHTVPGAMNLNINGTEYNIQPGKFARYRNHGLEVDVVHVRQQGMDINQSQEVAGKDVKTQQALEISNIKAKTPKPSKILENIKVGNLTPANTPHVPKSSWRGTVV</sequence>